<comment type="caution">
    <text evidence="2">The sequence shown here is derived from an EMBL/GenBank/DDBJ whole genome shotgun (WGS) entry which is preliminary data.</text>
</comment>
<name>A0AAN9IUL5_CLITE</name>
<sequence>MERSTVMKTLRDRDKDASFSSHLIPDKPIHHQTAGSTPTLCTSTRALEDTTSELSIFDAHKYFNEVSTTITAPTMNDNIQKVSISRVSPLDNNMERIPERSGEVITETTTTTTSRYSSASSSVDGYANIRNYRARSFHAATPTASSEASWNSQAGLLSHPPGAISVSMKNPQNTTRLNDKLRTSLSKPIWLLRRKCPCTGKKSVQVKEITTPEPKSETLPPPERDYCSLKRQENDEIKVHNHIITPNNWILDHQTAPAPASPTTFVKSQRFQNPNSQRVVSSMKLPLTDGFTFPVLNPNPTITKLKAPNGVLEDDPPRDSLEVFRPPDEVVEQKPPMNFHFPQKPRAVVVDDDAASDASSDLFEIESFSSATQSTYPAGYRRNSRDSFDESSAATTTAGFFFDRRSMDEGSTTPTITECYEPSEASIEWSVTTAEGHDETASVVTAEEKWKRKGGNGLLVSCRCEKAVSVGPQPVKCGMEEQRSATSSSHVIGNGGVRFVSVNKPPRHRNTPPRVSLGFAT</sequence>
<dbReference type="EMBL" id="JAYKXN010000005">
    <property type="protein sequence ID" value="KAK7286628.1"/>
    <property type="molecule type" value="Genomic_DNA"/>
</dbReference>
<dbReference type="PANTHER" id="PTHR33781:SF1">
    <property type="entry name" value="PROTEIN PHYTOCHROME KINASE SUBSTRATE 4"/>
    <property type="match status" value="1"/>
</dbReference>
<keyword evidence="3" id="KW-1185">Reference proteome</keyword>
<evidence type="ECO:0008006" key="4">
    <source>
        <dbReference type="Google" id="ProtNLM"/>
    </source>
</evidence>
<evidence type="ECO:0000256" key="1">
    <source>
        <dbReference type="SAM" id="MobiDB-lite"/>
    </source>
</evidence>
<proteinExistence type="predicted"/>
<reference evidence="2 3" key="1">
    <citation type="submission" date="2024-01" db="EMBL/GenBank/DDBJ databases">
        <title>The genomes of 5 underutilized Papilionoideae crops provide insights into root nodulation and disease resistance.</title>
        <authorList>
            <person name="Yuan L."/>
        </authorList>
    </citation>
    <scope>NUCLEOTIDE SEQUENCE [LARGE SCALE GENOMIC DNA]</scope>
    <source>
        <strain evidence="2">LY-2023</strain>
        <tissue evidence="2">Leaf</tissue>
    </source>
</reference>
<organism evidence="2 3">
    <name type="scientific">Clitoria ternatea</name>
    <name type="common">Butterfly pea</name>
    <dbReference type="NCBI Taxonomy" id="43366"/>
    <lineage>
        <taxon>Eukaryota</taxon>
        <taxon>Viridiplantae</taxon>
        <taxon>Streptophyta</taxon>
        <taxon>Embryophyta</taxon>
        <taxon>Tracheophyta</taxon>
        <taxon>Spermatophyta</taxon>
        <taxon>Magnoliopsida</taxon>
        <taxon>eudicotyledons</taxon>
        <taxon>Gunneridae</taxon>
        <taxon>Pentapetalae</taxon>
        <taxon>rosids</taxon>
        <taxon>fabids</taxon>
        <taxon>Fabales</taxon>
        <taxon>Fabaceae</taxon>
        <taxon>Papilionoideae</taxon>
        <taxon>50 kb inversion clade</taxon>
        <taxon>NPAAA clade</taxon>
        <taxon>indigoferoid/millettioid clade</taxon>
        <taxon>Phaseoleae</taxon>
        <taxon>Clitoria</taxon>
    </lineage>
</organism>
<feature type="region of interest" description="Disordered" evidence="1">
    <location>
        <begin position="1"/>
        <end position="39"/>
    </location>
</feature>
<dbReference type="Proteomes" id="UP001359559">
    <property type="component" value="Unassembled WGS sequence"/>
</dbReference>
<dbReference type="AlphaFoldDB" id="A0AAN9IUL5"/>
<protein>
    <recommendedName>
        <fullName evidence="4">Protein PHYTOCHROME KINASE SUBSTRATE 4</fullName>
    </recommendedName>
</protein>
<dbReference type="InterPro" id="IPR039615">
    <property type="entry name" value="PKS"/>
</dbReference>
<feature type="compositionally biased region" description="Basic and acidic residues" evidence="1">
    <location>
        <begin position="1"/>
        <end position="17"/>
    </location>
</feature>
<evidence type="ECO:0000313" key="2">
    <source>
        <dbReference type="EMBL" id="KAK7286628.1"/>
    </source>
</evidence>
<dbReference type="PANTHER" id="PTHR33781">
    <property type="entry name" value="PROTEIN PHYTOCHROME KINASE SUBSTRATE 1-RELATED"/>
    <property type="match status" value="1"/>
</dbReference>
<dbReference type="GO" id="GO:0009638">
    <property type="term" value="P:phototropism"/>
    <property type="evidence" value="ECO:0007669"/>
    <property type="project" value="InterPro"/>
</dbReference>
<accession>A0AAN9IUL5</accession>
<feature type="region of interest" description="Disordered" evidence="1">
    <location>
        <begin position="498"/>
        <end position="521"/>
    </location>
</feature>
<gene>
    <name evidence="2" type="ORF">RJT34_21762</name>
</gene>
<evidence type="ECO:0000313" key="3">
    <source>
        <dbReference type="Proteomes" id="UP001359559"/>
    </source>
</evidence>